<evidence type="ECO:0000313" key="3">
    <source>
        <dbReference type="EMBL" id="GMI50529.1"/>
    </source>
</evidence>
<feature type="region of interest" description="Disordered" evidence="1">
    <location>
        <begin position="333"/>
        <end position="372"/>
    </location>
</feature>
<protein>
    <recommendedName>
        <fullName evidence="5">VASt domain-containing protein</fullName>
    </recommendedName>
</protein>
<feature type="region of interest" description="Disordered" evidence="1">
    <location>
        <begin position="15"/>
        <end position="38"/>
    </location>
</feature>
<evidence type="ECO:0000256" key="1">
    <source>
        <dbReference type="SAM" id="MobiDB-lite"/>
    </source>
</evidence>
<dbReference type="Proteomes" id="UP001165060">
    <property type="component" value="Unassembled WGS sequence"/>
</dbReference>
<reference evidence="3 4" key="1">
    <citation type="journal article" date="2023" name="Commun. Biol.">
        <title>Genome analysis of Parmales, the sister group of diatoms, reveals the evolutionary specialization of diatoms from phago-mixotrophs to photoautotrophs.</title>
        <authorList>
            <person name="Ban H."/>
            <person name="Sato S."/>
            <person name="Yoshikawa S."/>
            <person name="Yamada K."/>
            <person name="Nakamura Y."/>
            <person name="Ichinomiya M."/>
            <person name="Sato N."/>
            <person name="Blanc-Mathieu R."/>
            <person name="Endo H."/>
            <person name="Kuwata A."/>
            <person name="Ogata H."/>
        </authorList>
    </citation>
    <scope>NUCLEOTIDE SEQUENCE [LARGE SCALE GENOMIC DNA]</scope>
</reference>
<feature type="transmembrane region" description="Helical" evidence="2">
    <location>
        <begin position="573"/>
        <end position="595"/>
    </location>
</feature>
<accession>A0ABQ6N902</accession>
<organism evidence="3 4">
    <name type="scientific">Tetraparma gracilis</name>
    <dbReference type="NCBI Taxonomy" id="2962635"/>
    <lineage>
        <taxon>Eukaryota</taxon>
        <taxon>Sar</taxon>
        <taxon>Stramenopiles</taxon>
        <taxon>Ochrophyta</taxon>
        <taxon>Bolidophyceae</taxon>
        <taxon>Parmales</taxon>
        <taxon>Triparmaceae</taxon>
        <taxon>Tetraparma</taxon>
    </lineage>
</organism>
<feature type="transmembrane region" description="Helical" evidence="2">
    <location>
        <begin position="427"/>
        <end position="446"/>
    </location>
</feature>
<comment type="caution">
    <text evidence="3">The sequence shown here is derived from an EMBL/GenBank/DDBJ whole genome shotgun (WGS) entry which is preliminary data.</text>
</comment>
<feature type="compositionally biased region" description="Acidic residues" evidence="1">
    <location>
        <begin position="350"/>
        <end position="365"/>
    </location>
</feature>
<keyword evidence="2" id="KW-1133">Transmembrane helix</keyword>
<feature type="compositionally biased region" description="Basic and acidic residues" evidence="1">
    <location>
        <begin position="333"/>
        <end position="346"/>
    </location>
</feature>
<gene>
    <name evidence="3" type="ORF">TeGR_g9322</name>
</gene>
<evidence type="ECO:0000313" key="4">
    <source>
        <dbReference type="Proteomes" id="UP001165060"/>
    </source>
</evidence>
<feature type="compositionally biased region" description="Low complexity" evidence="1">
    <location>
        <begin position="15"/>
        <end position="28"/>
    </location>
</feature>
<feature type="non-terminal residue" evidence="3">
    <location>
        <position position="1"/>
    </location>
</feature>
<evidence type="ECO:0000256" key="2">
    <source>
        <dbReference type="SAM" id="Phobius"/>
    </source>
</evidence>
<keyword evidence="2" id="KW-0812">Transmembrane</keyword>
<name>A0ABQ6N902_9STRA</name>
<proteinExistence type="predicted"/>
<dbReference type="EMBL" id="BRYB01006507">
    <property type="protein sequence ID" value="GMI50529.1"/>
    <property type="molecule type" value="Genomic_DNA"/>
</dbReference>
<keyword evidence="2" id="KW-0472">Membrane</keyword>
<keyword evidence="4" id="KW-1185">Reference proteome</keyword>
<sequence length="640" mass="68876">YSHAQNRALTAASSALGPAGSAPAGSAPPSEPALPNPINPAVQNALAGAAGTAAAVSAALAVTVASGGIAAVPVLVTLGMGAIASGGAVGYSTAAGRGPAVKLTLASESRRSAERWRRLIARAVEENEGRAERYSSLRSLQPRRPVPLPDNPLLGLLVRPFMELHYRYNPMAPQYVVDMARWLGAPNDRLFGAPVLAAGMRVLSERREDAGERPGRGLFYRTVLGGARRAQHGVAATAPDAFLRAMFLGSGGGRGRRGGGCKVRTLGALGPFADIVHITIPPMEVFWTRPLSMLGIRGAERHFVCVRRWETNEDGAFILTFEPFDETHDREWREAQQEENRVEKAPLIDTFDDDSEESGEEEEEGGEGRVPTPWKKRRMGKVKFVVPGEPNAWNGSLHACITVSPLQYKHAVKAGGSKLDCLLKCTFLVRPGGLLAYLAICLRFIFGSDLVGAYTQALLVKAVQDIKEFAEKDAEKASPSLRRRLSRNGGSNGDFLGADTKTELENKVAEKQAQVHRTENLIVDAFDPDKKLLLSLQSQLRELAKLQQELKAFVGGGAVERPKSWGRRRRRGVQGGSVAGISVLLLLFAAVQAAMKVPAVERAVAGLVENEWEGTLQVEGYQIYLATCAFVGLLKLIFSV</sequence>
<feature type="transmembrane region" description="Helical" evidence="2">
    <location>
        <begin position="621"/>
        <end position="638"/>
    </location>
</feature>
<feature type="compositionally biased region" description="Pro residues" evidence="1">
    <location>
        <begin position="29"/>
        <end position="38"/>
    </location>
</feature>
<evidence type="ECO:0008006" key="5">
    <source>
        <dbReference type="Google" id="ProtNLM"/>
    </source>
</evidence>